<comment type="function">
    <text evidence="9">Part of the tripartite ATP-independent periplasmic (TRAP) transport system.</text>
</comment>
<dbReference type="GO" id="GO:0015740">
    <property type="term" value="P:C4-dicarboxylate transport"/>
    <property type="evidence" value="ECO:0007669"/>
    <property type="project" value="TreeGrafter"/>
</dbReference>
<keyword evidence="3" id="KW-1003">Cell membrane</keyword>
<dbReference type="GO" id="GO:0005886">
    <property type="term" value="C:plasma membrane"/>
    <property type="evidence" value="ECO:0007669"/>
    <property type="project" value="UniProtKB-SubCell"/>
</dbReference>
<dbReference type="AlphaFoldDB" id="A0A212KMA3"/>
<feature type="transmembrane region" description="Helical" evidence="9">
    <location>
        <begin position="12"/>
        <end position="35"/>
    </location>
</feature>
<keyword evidence="6 9" id="KW-1133">Transmembrane helix</keyword>
<dbReference type="GO" id="GO:0022857">
    <property type="term" value="F:transmembrane transporter activity"/>
    <property type="evidence" value="ECO:0007669"/>
    <property type="project" value="UniProtKB-UniRule"/>
</dbReference>
<evidence type="ECO:0000259" key="10">
    <source>
        <dbReference type="Pfam" id="PF04290"/>
    </source>
</evidence>
<evidence type="ECO:0000256" key="4">
    <source>
        <dbReference type="ARBA" id="ARBA00022519"/>
    </source>
</evidence>
<evidence type="ECO:0000256" key="1">
    <source>
        <dbReference type="ARBA" id="ARBA00004429"/>
    </source>
</evidence>
<protein>
    <recommendedName>
        <fullName evidence="9">TRAP transporter small permease protein</fullName>
    </recommendedName>
</protein>
<feature type="domain" description="Tripartite ATP-independent periplasmic transporters DctQ component" evidence="10">
    <location>
        <begin position="23"/>
        <end position="152"/>
    </location>
</feature>
<evidence type="ECO:0000256" key="9">
    <source>
        <dbReference type="RuleBase" id="RU369079"/>
    </source>
</evidence>
<dbReference type="PANTHER" id="PTHR35011:SF2">
    <property type="entry name" value="2,3-DIKETO-L-GULONATE TRAP TRANSPORTER SMALL PERMEASE PROTEIN YIAM"/>
    <property type="match status" value="1"/>
</dbReference>
<dbReference type="InterPro" id="IPR055348">
    <property type="entry name" value="DctQ"/>
</dbReference>
<name>A0A212KMA3_9PROT</name>
<feature type="transmembrane region" description="Helical" evidence="9">
    <location>
        <begin position="127"/>
        <end position="145"/>
    </location>
</feature>
<reference evidence="11" key="1">
    <citation type="submission" date="2016-04" db="EMBL/GenBank/DDBJ databases">
        <authorList>
            <person name="Evans L.H."/>
            <person name="Alamgir A."/>
            <person name="Owens N."/>
            <person name="Weber N.D."/>
            <person name="Virtaneva K."/>
            <person name="Barbian K."/>
            <person name="Babar A."/>
            <person name="Rosenke K."/>
        </authorList>
    </citation>
    <scope>NUCLEOTIDE SEQUENCE</scope>
    <source>
        <strain evidence="11">86</strain>
    </source>
</reference>
<proteinExistence type="inferred from homology"/>
<comment type="subcellular location">
    <subcellularLocation>
        <location evidence="1 9">Cell inner membrane</location>
        <topology evidence="1 9">Multi-pass membrane protein</topology>
    </subcellularLocation>
</comment>
<evidence type="ECO:0000256" key="5">
    <source>
        <dbReference type="ARBA" id="ARBA00022692"/>
    </source>
</evidence>
<evidence type="ECO:0000256" key="2">
    <source>
        <dbReference type="ARBA" id="ARBA00022448"/>
    </source>
</evidence>
<evidence type="ECO:0000256" key="3">
    <source>
        <dbReference type="ARBA" id="ARBA00022475"/>
    </source>
</evidence>
<dbReference type="PANTHER" id="PTHR35011">
    <property type="entry name" value="2,3-DIKETO-L-GULONATE TRAP TRANSPORTER SMALL PERMEASE PROTEIN YIAM"/>
    <property type="match status" value="1"/>
</dbReference>
<gene>
    <name evidence="11" type="ORF">KL86APRO_30263</name>
</gene>
<evidence type="ECO:0000256" key="6">
    <source>
        <dbReference type="ARBA" id="ARBA00022989"/>
    </source>
</evidence>
<feature type="transmembrane region" description="Helical" evidence="9">
    <location>
        <begin position="86"/>
        <end position="107"/>
    </location>
</feature>
<keyword evidence="2 9" id="KW-0813">Transport</keyword>
<comment type="similarity">
    <text evidence="8 9">Belongs to the TRAP transporter small permease family.</text>
</comment>
<comment type="subunit">
    <text evidence="9">The complex comprises the extracytoplasmic solute receptor protein and the two transmembrane proteins.</text>
</comment>
<evidence type="ECO:0000313" key="11">
    <source>
        <dbReference type="EMBL" id="SBW12772.1"/>
    </source>
</evidence>
<keyword evidence="5 9" id="KW-0812">Transmembrane</keyword>
<keyword evidence="7 9" id="KW-0472">Membrane</keyword>
<dbReference type="InterPro" id="IPR007387">
    <property type="entry name" value="TRAP_DctQ"/>
</dbReference>
<evidence type="ECO:0000256" key="8">
    <source>
        <dbReference type="ARBA" id="ARBA00038436"/>
    </source>
</evidence>
<feature type="transmembrane region" description="Helical" evidence="9">
    <location>
        <begin position="47"/>
        <end position="65"/>
    </location>
</feature>
<accession>A0A212KMA3</accession>
<sequence length="176" mass="18893">MASFERLVIRAINVLIVACFAVMLVMVFGNVVLRYVFNSGISASEEASRILFVWMVFLGAVVAMREHGHLGVDSAVMKLPPGIRKVVQGLVLLTMLYLCALMLIGSWRQVVINTTTFAPVTGMPMSVFYATGLVGGFGIGCYILVDLWRLVTGRAAPHQVAASAEATGAEGEGEPK</sequence>
<organism evidence="11">
    <name type="scientific">uncultured Alphaproteobacteria bacterium</name>
    <dbReference type="NCBI Taxonomy" id="91750"/>
    <lineage>
        <taxon>Bacteria</taxon>
        <taxon>Pseudomonadati</taxon>
        <taxon>Pseudomonadota</taxon>
        <taxon>Alphaproteobacteria</taxon>
        <taxon>environmental samples</taxon>
    </lineage>
</organism>
<dbReference type="EMBL" id="FLUO01000003">
    <property type="protein sequence ID" value="SBW12772.1"/>
    <property type="molecule type" value="Genomic_DNA"/>
</dbReference>
<keyword evidence="4 9" id="KW-0997">Cell inner membrane</keyword>
<dbReference type="Pfam" id="PF04290">
    <property type="entry name" value="DctQ"/>
    <property type="match status" value="1"/>
</dbReference>
<evidence type="ECO:0000256" key="7">
    <source>
        <dbReference type="ARBA" id="ARBA00023136"/>
    </source>
</evidence>